<name>C8W0Y8_DESAS</name>
<sequence>MKKPILIFVLLIACFFSTLAPLMAGTTARLIVNGQVIEGSFIAQNDSLLVPLRSVMETLGALVLYNDQEKLIMAKKADTVIALQIGNKLAAVNNKQVTLDQAPFFYQGQVLVPLSFLAGALNTQVNWDKQASTAYVNAAIEDKLCQPVDEKNKQLLYNRLAELENRYFEIRSGQGYSDREEIASLLTEVFADREVARAYADEKQLFAESYNSSDIYQGVSNDWVGINCVTMFTPSSEILVLQSAPDTFELLAICHLDLDSLFGITKTTLIKKGDSFRLLREDFYAAADIVCRQALPAQ</sequence>
<feature type="domain" description="Copper amine oxidase-like N-terminal" evidence="1">
    <location>
        <begin position="32"/>
        <end position="135"/>
    </location>
</feature>
<evidence type="ECO:0000259" key="1">
    <source>
        <dbReference type="Pfam" id="PF07833"/>
    </source>
</evidence>
<dbReference type="EMBL" id="CP001720">
    <property type="protein sequence ID" value="ACV63384.1"/>
    <property type="molecule type" value="Genomic_DNA"/>
</dbReference>
<dbReference type="RefSeq" id="WP_015758079.1">
    <property type="nucleotide sequence ID" value="NC_013216.1"/>
</dbReference>
<dbReference type="InterPro" id="IPR036582">
    <property type="entry name" value="Mao_N_sf"/>
</dbReference>
<dbReference type="eggNOG" id="COG3858">
    <property type="taxonomic scope" value="Bacteria"/>
</dbReference>
<dbReference type="AlphaFoldDB" id="C8W0Y8"/>
<dbReference type="OrthoDB" id="25008at2"/>
<keyword evidence="3" id="KW-1185">Reference proteome</keyword>
<dbReference type="InterPro" id="IPR012854">
    <property type="entry name" value="Cu_amine_oxidase-like_N"/>
</dbReference>
<dbReference type="HOGENOM" id="CLU_932930_0_0_9"/>
<evidence type="ECO:0000313" key="2">
    <source>
        <dbReference type="EMBL" id="ACV63384.1"/>
    </source>
</evidence>
<dbReference type="Gene3D" id="3.30.457.10">
    <property type="entry name" value="Copper amine oxidase-like, N-terminal domain"/>
    <property type="match status" value="1"/>
</dbReference>
<protein>
    <submittedName>
        <fullName evidence="2">Copper amine oxidase domain protein</fullName>
    </submittedName>
</protein>
<reference evidence="2 3" key="1">
    <citation type="journal article" date="2009" name="Stand. Genomic Sci.">
        <title>Complete genome sequence of Desulfotomaculum acetoxidans type strain (5575).</title>
        <authorList>
            <person name="Spring S."/>
            <person name="Lapidus A."/>
            <person name="Schroder M."/>
            <person name="Gleim D."/>
            <person name="Sims D."/>
            <person name="Meincke L."/>
            <person name="Glavina Del Rio T."/>
            <person name="Tice H."/>
            <person name="Copeland A."/>
            <person name="Cheng J.F."/>
            <person name="Lucas S."/>
            <person name="Chen F."/>
            <person name="Nolan M."/>
            <person name="Bruce D."/>
            <person name="Goodwin L."/>
            <person name="Pitluck S."/>
            <person name="Ivanova N."/>
            <person name="Mavromatis K."/>
            <person name="Mikhailova N."/>
            <person name="Pati A."/>
            <person name="Chen A."/>
            <person name="Palaniappan K."/>
            <person name="Land M."/>
            <person name="Hauser L."/>
            <person name="Chang Y.J."/>
            <person name="Jeffries C.D."/>
            <person name="Chain P."/>
            <person name="Saunders E."/>
            <person name="Brettin T."/>
            <person name="Detter J.C."/>
            <person name="Goker M."/>
            <person name="Bristow J."/>
            <person name="Eisen J.A."/>
            <person name="Markowitz V."/>
            <person name="Hugenholtz P."/>
            <person name="Kyrpides N.C."/>
            <person name="Klenk H.P."/>
            <person name="Han C."/>
        </authorList>
    </citation>
    <scope>NUCLEOTIDE SEQUENCE [LARGE SCALE GENOMIC DNA]</scope>
    <source>
        <strain evidence="3">ATCC 49208 / DSM 771 / VKM B-1644</strain>
    </source>
</reference>
<accession>C8W0Y8</accession>
<dbReference type="Pfam" id="PF07833">
    <property type="entry name" value="Cu_amine_oxidN1"/>
    <property type="match status" value="1"/>
</dbReference>
<proteinExistence type="predicted"/>
<organism evidence="2 3">
    <name type="scientific">Desulfofarcimen acetoxidans (strain ATCC 49208 / DSM 771 / KCTC 5769 / VKM B-1644 / 5575)</name>
    <name type="common">Desulfotomaculum acetoxidans</name>
    <dbReference type="NCBI Taxonomy" id="485916"/>
    <lineage>
        <taxon>Bacteria</taxon>
        <taxon>Bacillati</taxon>
        <taxon>Bacillota</taxon>
        <taxon>Clostridia</taxon>
        <taxon>Eubacteriales</taxon>
        <taxon>Peptococcaceae</taxon>
        <taxon>Desulfofarcimen</taxon>
    </lineage>
</organism>
<dbReference type="STRING" id="485916.Dtox_2591"/>
<dbReference type="Proteomes" id="UP000002217">
    <property type="component" value="Chromosome"/>
</dbReference>
<evidence type="ECO:0000313" key="3">
    <source>
        <dbReference type="Proteomes" id="UP000002217"/>
    </source>
</evidence>
<dbReference type="KEGG" id="dae:Dtox_2591"/>
<dbReference type="SUPFAM" id="SSF55383">
    <property type="entry name" value="Copper amine oxidase, domain N"/>
    <property type="match status" value="1"/>
</dbReference>
<gene>
    <name evidence="2" type="ordered locus">Dtox_2591</name>
</gene>